<evidence type="ECO:0000259" key="2">
    <source>
        <dbReference type="SMART" id="SM00060"/>
    </source>
</evidence>
<dbReference type="SMART" id="SM00060">
    <property type="entry name" value="FN3"/>
    <property type="match status" value="1"/>
</dbReference>
<gene>
    <name evidence="3" type="ORF">MUN89_02385</name>
</gene>
<organism evidence="3 4">
    <name type="scientific">Halobacillus salinarum</name>
    <dbReference type="NCBI Taxonomy" id="2932257"/>
    <lineage>
        <taxon>Bacteria</taxon>
        <taxon>Bacillati</taxon>
        <taxon>Bacillota</taxon>
        <taxon>Bacilli</taxon>
        <taxon>Bacillales</taxon>
        <taxon>Bacillaceae</taxon>
        <taxon>Halobacillus</taxon>
    </lineage>
</organism>
<dbReference type="Pfam" id="PF00041">
    <property type="entry name" value="fn3"/>
    <property type="match status" value="1"/>
</dbReference>
<dbReference type="InterPro" id="IPR003961">
    <property type="entry name" value="FN3_dom"/>
</dbReference>
<protein>
    <submittedName>
        <fullName evidence="3">Cell wall-binding repeat-containing protein</fullName>
    </submittedName>
</protein>
<feature type="region of interest" description="Disordered" evidence="1">
    <location>
        <begin position="316"/>
        <end position="338"/>
    </location>
</feature>
<dbReference type="Gene3D" id="2.60.120.380">
    <property type="match status" value="1"/>
</dbReference>
<dbReference type="InterPro" id="IPR051922">
    <property type="entry name" value="Bact_Sporulation_Assoc"/>
</dbReference>
<feature type="domain" description="Fibronectin type-III" evidence="2">
    <location>
        <begin position="337"/>
        <end position="410"/>
    </location>
</feature>
<dbReference type="InterPro" id="IPR013783">
    <property type="entry name" value="Ig-like_fold"/>
</dbReference>
<dbReference type="InterPro" id="IPR036116">
    <property type="entry name" value="FN3_sf"/>
</dbReference>
<dbReference type="Pfam" id="PF04122">
    <property type="entry name" value="CW_binding_2"/>
    <property type="match status" value="3"/>
</dbReference>
<dbReference type="InterPro" id="IPR007253">
    <property type="entry name" value="Cell_wall-bd_2"/>
</dbReference>
<dbReference type="PANTHER" id="PTHR30032:SF8">
    <property type="entry name" value="GERMINATION-SPECIFIC N-ACETYLMURAMOYL-L-ALANINE AMIDASE"/>
    <property type="match status" value="1"/>
</dbReference>
<reference evidence="3 4" key="1">
    <citation type="submission" date="2022-04" db="EMBL/GenBank/DDBJ databases">
        <title>Halobacillus sp. isolated from saltern.</title>
        <authorList>
            <person name="Won M."/>
            <person name="Lee C.-M."/>
            <person name="Woen H.-Y."/>
            <person name="Kwon S.-W."/>
        </authorList>
    </citation>
    <scope>NUCLEOTIDE SEQUENCE [LARGE SCALE GENOMIC DNA]</scope>
    <source>
        <strain evidence="3 4">SSBR10-3</strain>
    </source>
</reference>
<name>A0ABY4EMI5_9BACI</name>
<dbReference type="Gene3D" id="3.40.50.12090">
    <property type="match status" value="1"/>
</dbReference>
<dbReference type="CDD" id="cd00063">
    <property type="entry name" value="FN3"/>
    <property type="match status" value="1"/>
</dbReference>
<dbReference type="RefSeq" id="WP_244711090.1">
    <property type="nucleotide sequence ID" value="NZ_CP095073.1"/>
</dbReference>
<evidence type="ECO:0000313" key="3">
    <source>
        <dbReference type="EMBL" id="UOQ44822.1"/>
    </source>
</evidence>
<keyword evidence="4" id="KW-1185">Reference proteome</keyword>
<dbReference type="PANTHER" id="PTHR30032">
    <property type="entry name" value="N-ACETYLMURAMOYL-L-ALANINE AMIDASE-RELATED"/>
    <property type="match status" value="1"/>
</dbReference>
<dbReference type="EMBL" id="CP095073">
    <property type="protein sequence ID" value="UOQ44822.1"/>
    <property type="molecule type" value="Genomic_DNA"/>
</dbReference>
<dbReference type="SUPFAM" id="SSF49265">
    <property type="entry name" value="Fibronectin type III"/>
    <property type="match status" value="1"/>
</dbReference>
<evidence type="ECO:0000313" key="4">
    <source>
        <dbReference type="Proteomes" id="UP000831787"/>
    </source>
</evidence>
<dbReference type="Gene3D" id="2.60.40.10">
    <property type="entry name" value="Immunoglobulins"/>
    <property type="match status" value="1"/>
</dbReference>
<feature type="compositionally biased region" description="Basic and acidic residues" evidence="1">
    <location>
        <begin position="316"/>
        <end position="330"/>
    </location>
</feature>
<dbReference type="Proteomes" id="UP000831787">
    <property type="component" value="Chromosome"/>
</dbReference>
<proteinExistence type="predicted"/>
<accession>A0ABY4EMI5</accession>
<sequence length="717" mass="79998">MKKILGAVCAAGIIISSSITGVSGVSAASLSQNDKEVEDNNSKETAQDLKLGEFQGEEATADVLGNFSTESDQDWYEVTLPSRGVIEVDFYEENDDFISHSDSPYIDMFSTRKDGIYGNVQYYEGITDFEKYGIDGKGFIWGNHLPDNKLFIRLKDDKRFKTKDYHMKLTFTHNRVGDNDPLEPNTYFSNEYHYYEMTPIKEGELVTSKWNSSVDYRDNFSINPSSNKGTLSFEVHHTDKEIEYFNFDNHTRYDLYAETNSGTYEMIDAVIPQGIPNKIVKDEVEVNNSNYTGKYVLMVENSRFIDSYQVKMDFEDKSSNELEPDPKPEPEPDTQAPGEVKNLKVNHVSESEITFEYTLPSEEDFDHVNVLRNGHQVDTSNKSTFTDQGLSPNTKYTYTIKTVDEKGNESKGVTKSVTTQKHLERISGTTRYKTASAFANKVAPHSLGAVFIASGKNYPDALAGGVLNHSNNGMVLLVQDKGDIVTHKINEVKRLLKKGGKVYILGGPGAVSEKIKKQFERHFSVERIAGNTRVKTAIEIANKVDANPNEIFVSYGFNFADALAIVPYASEKEIPVLLNGSKKELSSELKNYIQTHPSIKKVTIIGGPGVVSQSSELSLKQMVGSVERVSSTTRELTALAIAKKYYGDTNKVAISNGQRFPDSLSGSRFAFKNGMPILLVTEDKMKPEVRNFAEKADSFYFFGGSGVISDQLKNSLK</sequence>
<evidence type="ECO:0000256" key="1">
    <source>
        <dbReference type="SAM" id="MobiDB-lite"/>
    </source>
</evidence>